<accession>A0AAN1WHK3</accession>
<protein>
    <submittedName>
        <fullName evidence="1">Uncharacterized protein</fullName>
    </submittedName>
</protein>
<name>A0AAN1WHK3_9GAMM</name>
<evidence type="ECO:0000313" key="2">
    <source>
        <dbReference type="Proteomes" id="UP001320119"/>
    </source>
</evidence>
<dbReference type="KEGG" id="marq:MARGE09_P1939"/>
<dbReference type="RefSeq" id="WP_236987212.1">
    <property type="nucleotide sequence ID" value="NZ_AP023086.1"/>
</dbReference>
<gene>
    <name evidence="1" type="ORF">MARGE09_P1939</name>
</gene>
<proteinExistence type="predicted"/>
<reference evidence="1 2" key="1">
    <citation type="journal article" date="2022" name="IScience">
        <title>An ultrasensitive nanofiber-based assay for enzymatic hydrolysis and deep-sea microbial degradation of cellulose.</title>
        <authorList>
            <person name="Tsudome M."/>
            <person name="Tachioka M."/>
            <person name="Miyazaki M."/>
            <person name="Uchimura K."/>
            <person name="Tsuda M."/>
            <person name="Takaki Y."/>
            <person name="Deguchi S."/>
        </authorList>
    </citation>
    <scope>NUCLEOTIDE SEQUENCE [LARGE SCALE GENOMIC DNA]</scope>
    <source>
        <strain evidence="1 2">GE09</strain>
    </source>
</reference>
<organism evidence="1 2">
    <name type="scientific">Marinagarivorans cellulosilyticus</name>
    <dbReference type="NCBI Taxonomy" id="2721545"/>
    <lineage>
        <taxon>Bacteria</taxon>
        <taxon>Pseudomonadati</taxon>
        <taxon>Pseudomonadota</taxon>
        <taxon>Gammaproteobacteria</taxon>
        <taxon>Cellvibrionales</taxon>
        <taxon>Cellvibrionaceae</taxon>
        <taxon>Marinagarivorans</taxon>
    </lineage>
</organism>
<dbReference type="AlphaFoldDB" id="A0AAN1WHK3"/>
<sequence length="149" mass="16405">MTKLYKVVVRECGSIIRDGSTTDTAMCPESFDNNGPGRLGDYLSPKPPRGLVAKTLKQHMFTANAEGRPALNGEGKKYGSGPPSRVLWKLAVLPDLVRLLREESGSEYVIDSRALGVINGQYVVDVDESVLDLDYESQPLLRGFYRENA</sequence>
<dbReference type="EMBL" id="AP023086">
    <property type="protein sequence ID" value="BCD97738.1"/>
    <property type="molecule type" value="Genomic_DNA"/>
</dbReference>
<keyword evidence="2" id="KW-1185">Reference proteome</keyword>
<evidence type="ECO:0000313" key="1">
    <source>
        <dbReference type="EMBL" id="BCD97738.1"/>
    </source>
</evidence>
<dbReference type="Proteomes" id="UP001320119">
    <property type="component" value="Chromosome"/>
</dbReference>